<evidence type="ECO:0000256" key="3">
    <source>
        <dbReference type="ARBA" id="ARBA00022630"/>
    </source>
</evidence>
<evidence type="ECO:0000259" key="7">
    <source>
        <dbReference type="Pfam" id="PF02770"/>
    </source>
</evidence>
<keyword evidence="5" id="KW-0560">Oxidoreductase</keyword>
<evidence type="ECO:0000256" key="1">
    <source>
        <dbReference type="ARBA" id="ARBA00001974"/>
    </source>
</evidence>
<keyword evidence="4" id="KW-0274">FAD</keyword>
<evidence type="ECO:0000313" key="9">
    <source>
        <dbReference type="EMBL" id="CAB4922724.1"/>
    </source>
</evidence>
<evidence type="ECO:0000256" key="2">
    <source>
        <dbReference type="ARBA" id="ARBA00009347"/>
    </source>
</evidence>
<gene>
    <name evidence="9" type="ORF">UFOPK3564_01929</name>
</gene>
<organism evidence="9">
    <name type="scientific">freshwater metagenome</name>
    <dbReference type="NCBI Taxonomy" id="449393"/>
    <lineage>
        <taxon>unclassified sequences</taxon>
        <taxon>metagenomes</taxon>
        <taxon>ecological metagenomes</taxon>
    </lineage>
</organism>
<dbReference type="SUPFAM" id="SSF47203">
    <property type="entry name" value="Acyl-CoA dehydrogenase C-terminal domain-like"/>
    <property type="match status" value="1"/>
</dbReference>
<feature type="domain" description="Acyl-CoA oxidase/dehydrogenase middle" evidence="7">
    <location>
        <begin position="122"/>
        <end position="222"/>
    </location>
</feature>
<dbReference type="PROSITE" id="PS00073">
    <property type="entry name" value="ACYL_COA_DH_2"/>
    <property type="match status" value="1"/>
</dbReference>
<keyword evidence="3" id="KW-0285">Flavoprotein</keyword>
<dbReference type="InterPro" id="IPR013786">
    <property type="entry name" value="AcylCoA_DH/ox_N"/>
</dbReference>
<evidence type="ECO:0000256" key="4">
    <source>
        <dbReference type="ARBA" id="ARBA00022827"/>
    </source>
</evidence>
<dbReference type="InterPro" id="IPR046373">
    <property type="entry name" value="Acyl-CoA_Oxase/DH_mid-dom_sf"/>
</dbReference>
<dbReference type="Gene3D" id="1.10.540.10">
    <property type="entry name" value="Acyl-CoA dehydrogenase/oxidase, N-terminal domain"/>
    <property type="match status" value="1"/>
</dbReference>
<name>A0A6J7HRK3_9ZZZZ</name>
<accession>A0A6J7HRK3</accession>
<dbReference type="GO" id="GO:0003995">
    <property type="term" value="F:acyl-CoA dehydrogenase activity"/>
    <property type="evidence" value="ECO:0007669"/>
    <property type="project" value="InterPro"/>
</dbReference>
<dbReference type="InterPro" id="IPR009100">
    <property type="entry name" value="AcylCoA_DH/oxidase_NM_dom_sf"/>
</dbReference>
<evidence type="ECO:0000259" key="6">
    <source>
        <dbReference type="Pfam" id="PF00441"/>
    </source>
</evidence>
<dbReference type="FunFam" id="1.20.140.10:FF:000004">
    <property type="entry name" value="Acyl-CoA dehydrogenase FadE25"/>
    <property type="match status" value="1"/>
</dbReference>
<dbReference type="EMBL" id="CAFBMK010000115">
    <property type="protein sequence ID" value="CAB4922724.1"/>
    <property type="molecule type" value="Genomic_DNA"/>
</dbReference>
<evidence type="ECO:0000256" key="5">
    <source>
        <dbReference type="ARBA" id="ARBA00023002"/>
    </source>
</evidence>
<reference evidence="9" key="1">
    <citation type="submission" date="2020-05" db="EMBL/GenBank/DDBJ databases">
        <authorList>
            <person name="Chiriac C."/>
            <person name="Salcher M."/>
            <person name="Ghai R."/>
            <person name="Kavagutti S V."/>
        </authorList>
    </citation>
    <scope>NUCLEOTIDE SEQUENCE</scope>
</reference>
<dbReference type="SUPFAM" id="SSF56645">
    <property type="entry name" value="Acyl-CoA dehydrogenase NM domain-like"/>
    <property type="match status" value="1"/>
</dbReference>
<dbReference type="Gene3D" id="1.20.140.10">
    <property type="entry name" value="Butyryl-CoA Dehydrogenase, subunit A, domain 3"/>
    <property type="match status" value="1"/>
</dbReference>
<protein>
    <submittedName>
        <fullName evidence="9">Unannotated protein</fullName>
    </submittedName>
</protein>
<dbReference type="InterPro" id="IPR036250">
    <property type="entry name" value="AcylCo_DH-like_C"/>
</dbReference>
<dbReference type="PANTHER" id="PTHR43884">
    <property type="entry name" value="ACYL-COA DEHYDROGENASE"/>
    <property type="match status" value="1"/>
</dbReference>
<comment type="similarity">
    <text evidence="2">Belongs to the acyl-CoA dehydrogenase family.</text>
</comment>
<dbReference type="Pfam" id="PF00441">
    <property type="entry name" value="Acyl-CoA_dh_1"/>
    <property type="match status" value="1"/>
</dbReference>
<evidence type="ECO:0000259" key="8">
    <source>
        <dbReference type="Pfam" id="PF02771"/>
    </source>
</evidence>
<dbReference type="InterPro" id="IPR009075">
    <property type="entry name" value="AcylCo_DH/oxidase_C"/>
</dbReference>
<dbReference type="Gene3D" id="2.40.110.10">
    <property type="entry name" value="Butyryl-CoA Dehydrogenase, subunit A, domain 2"/>
    <property type="match status" value="1"/>
</dbReference>
<proteinExistence type="inferred from homology"/>
<feature type="domain" description="Acyl-CoA dehydrogenase/oxidase C-terminal" evidence="6">
    <location>
        <begin position="236"/>
        <end position="385"/>
    </location>
</feature>
<dbReference type="GO" id="GO:0050660">
    <property type="term" value="F:flavin adenine dinucleotide binding"/>
    <property type="evidence" value="ECO:0007669"/>
    <property type="project" value="InterPro"/>
</dbReference>
<dbReference type="InterPro" id="IPR037069">
    <property type="entry name" value="AcylCoA_DH/ox_N_sf"/>
</dbReference>
<sequence length="386" mass="40977">MDLDLPEDVLELRKVVRDFAVQEVAPVAEELDRTKAFPYELVAKMGGLGWMGIPFPEEVGGAGGSTLQYTVAVEELARIDSSVAITMCAHTSLGTQPIWLFGDDAQKAEYLPELCAGTKLGAFGLTEPEAGSDAGNLKTRATLDGGTWTVDGAKQFITNAGTDISGHVAITAITGETTDAKGRTRPEISNLIVPNGTPGYEVGEPYRKMGWNASDTRPLSFTGAQVPEEHLLGPRGAGFKQFMKILDGGRIGVAAMGLGLAQGALDEAAAYAKSRNAFGGPIARFGQIQAKIADMATEIEAARLLTYRAAALKDAGRDFSLTAAQAKLKTGRLAVKASEEAVQIHGGYGYMEEYPVCRFYRDAKILTIGEGTDEVQQLVISRAVLA</sequence>
<dbReference type="AlphaFoldDB" id="A0A6J7HRK3"/>
<dbReference type="Pfam" id="PF02771">
    <property type="entry name" value="Acyl-CoA_dh_N"/>
    <property type="match status" value="1"/>
</dbReference>
<feature type="domain" description="Acyl-CoA dehydrogenase/oxidase N-terminal" evidence="8">
    <location>
        <begin position="7"/>
        <end position="117"/>
    </location>
</feature>
<dbReference type="InterPro" id="IPR006091">
    <property type="entry name" value="Acyl-CoA_Oxase/DH_mid-dom"/>
</dbReference>
<dbReference type="FunFam" id="1.10.540.10:FF:000002">
    <property type="entry name" value="Acyl-CoA dehydrogenase FadE19"/>
    <property type="match status" value="1"/>
</dbReference>
<comment type="cofactor">
    <cofactor evidence="1">
        <name>FAD</name>
        <dbReference type="ChEBI" id="CHEBI:57692"/>
    </cofactor>
</comment>
<dbReference type="Pfam" id="PF02770">
    <property type="entry name" value="Acyl-CoA_dh_M"/>
    <property type="match status" value="1"/>
</dbReference>
<dbReference type="InterPro" id="IPR006089">
    <property type="entry name" value="Acyl-CoA_DH_CS"/>
</dbReference>
<dbReference type="PANTHER" id="PTHR43884:SF12">
    <property type="entry name" value="ISOVALERYL-COA DEHYDROGENASE, MITOCHONDRIAL-RELATED"/>
    <property type="match status" value="1"/>
</dbReference>
<dbReference type="PIRSF" id="PIRSF016578">
    <property type="entry name" value="HsaA"/>
    <property type="match status" value="1"/>
</dbReference>